<protein>
    <submittedName>
        <fullName evidence="1">Uncharacterized protein</fullName>
    </submittedName>
</protein>
<keyword evidence="2" id="KW-1185">Reference proteome</keyword>
<comment type="caution">
    <text evidence="1">The sequence shown here is derived from an EMBL/GenBank/DDBJ whole genome shotgun (WGS) entry which is preliminary data.</text>
</comment>
<feature type="non-terminal residue" evidence="1">
    <location>
        <position position="1"/>
    </location>
</feature>
<organism evidence="1 2">
    <name type="scientific">Haematococcus lacustris</name>
    <name type="common">Green alga</name>
    <name type="synonym">Haematococcus pluvialis</name>
    <dbReference type="NCBI Taxonomy" id="44745"/>
    <lineage>
        <taxon>Eukaryota</taxon>
        <taxon>Viridiplantae</taxon>
        <taxon>Chlorophyta</taxon>
        <taxon>core chlorophytes</taxon>
        <taxon>Chlorophyceae</taxon>
        <taxon>CS clade</taxon>
        <taxon>Chlamydomonadales</taxon>
        <taxon>Haematococcaceae</taxon>
        <taxon>Haematococcus</taxon>
    </lineage>
</organism>
<evidence type="ECO:0000313" key="2">
    <source>
        <dbReference type="Proteomes" id="UP000485058"/>
    </source>
</evidence>
<proteinExistence type="predicted"/>
<feature type="non-terminal residue" evidence="1">
    <location>
        <position position="159"/>
    </location>
</feature>
<gene>
    <name evidence="1" type="ORF">HaLaN_11442</name>
</gene>
<name>A0A699Z7X1_HAELA</name>
<reference evidence="1 2" key="1">
    <citation type="submission" date="2020-02" db="EMBL/GenBank/DDBJ databases">
        <title>Draft genome sequence of Haematococcus lacustris strain NIES-144.</title>
        <authorList>
            <person name="Morimoto D."/>
            <person name="Nakagawa S."/>
            <person name="Yoshida T."/>
            <person name="Sawayama S."/>
        </authorList>
    </citation>
    <scope>NUCLEOTIDE SEQUENCE [LARGE SCALE GENOMIC DNA]</scope>
    <source>
        <strain evidence="1 2">NIES-144</strain>
    </source>
</reference>
<evidence type="ECO:0000313" key="1">
    <source>
        <dbReference type="EMBL" id="GFH15248.1"/>
    </source>
</evidence>
<accession>A0A699Z7X1</accession>
<dbReference type="Proteomes" id="UP000485058">
    <property type="component" value="Unassembled WGS sequence"/>
</dbReference>
<dbReference type="EMBL" id="BLLF01000825">
    <property type="protein sequence ID" value="GFH15248.1"/>
    <property type="molecule type" value="Genomic_DNA"/>
</dbReference>
<sequence>ASLGAVVADPELALAPLLTNCTLCLADQLRSLRLTSIKADDGAFLVAIGALTQLTQLCLTVAPARLTTAPFRLHLTALSMLVALQGSLGQGGGQQMARWWGPVNPQALPLLCGGFAGLRQLALFAPLMDEGQLRVLLDWLPPTLTKLVLEHAVLRPGKA</sequence>
<dbReference type="AlphaFoldDB" id="A0A699Z7X1"/>